<evidence type="ECO:0000256" key="1">
    <source>
        <dbReference type="ARBA" id="ARBA00022723"/>
    </source>
</evidence>
<dbReference type="Proteomes" id="UP001150217">
    <property type="component" value="Unassembled WGS sequence"/>
</dbReference>
<keyword evidence="7" id="KW-1185">Reference proteome</keyword>
<reference evidence="6" key="1">
    <citation type="submission" date="2022-08" db="EMBL/GenBank/DDBJ databases">
        <title>A Global Phylogenomic Analysis of the Shiitake Genus Lentinula.</title>
        <authorList>
            <consortium name="DOE Joint Genome Institute"/>
            <person name="Sierra-Patev S."/>
            <person name="Min B."/>
            <person name="Naranjo-Ortiz M."/>
            <person name="Looney B."/>
            <person name="Konkel Z."/>
            <person name="Slot J.C."/>
            <person name="Sakamoto Y."/>
            <person name="Steenwyk J.L."/>
            <person name="Rokas A."/>
            <person name="Carro J."/>
            <person name="Camarero S."/>
            <person name="Ferreira P."/>
            <person name="Molpeceres G."/>
            <person name="Ruiz-Duenas F.J."/>
            <person name="Serrano A."/>
            <person name="Henrissat B."/>
            <person name="Drula E."/>
            <person name="Hughes K.W."/>
            <person name="Mata J.L."/>
            <person name="Ishikawa N.K."/>
            <person name="Vargas-Isla R."/>
            <person name="Ushijima S."/>
            <person name="Smith C.A."/>
            <person name="Ahrendt S."/>
            <person name="Andreopoulos W."/>
            <person name="He G."/>
            <person name="Labutti K."/>
            <person name="Lipzen A."/>
            <person name="Ng V."/>
            <person name="Riley R."/>
            <person name="Sandor L."/>
            <person name="Barry K."/>
            <person name="Martinez A.T."/>
            <person name="Xiao Y."/>
            <person name="Gibbons J.G."/>
            <person name="Terashima K."/>
            <person name="Grigoriev I.V."/>
            <person name="Hibbett D.S."/>
        </authorList>
    </citation>
    <scope>NUCLEOTIDE SEQUENCE</scope>
    <source>
        <strain evidence="6">RHP3577 ss4</strain>
    </source>
</reference>
<evidence type="ECO:0000313" key="7">
    <source>
        <dbReference type="Proteomes" id="UP001150217"/>
    </source>
</evidence>
<feature type="domain" description="MYND-type" evidence="5">
    <location>
        <begin position="382"/>
        <end position="425"/>
    </location>
</feature>
<proteinExistence type="predicted"/>
<accession>A0ABQ8VYM8</accession>
<dbReference type="InterPro" id="IPR002893">
    <property type="entry name" value="Znf_MYND"/>
</dbReference>
<evidence type="ECO:0000256" key="3">
    <source>
        <dbReference type="ARBA" id="ARBA00022833"/>
    </source>
</evidence>
<evidence type="ECO:0000259" key="5">
    <source>
        <dbReference type="PROSITE" id="PS50865"/>
    </source>
</evidence>
<dbReference type="Gene3D" id="6.10.140.2220">
    <property type="match status" value="1"/>
</dbReference>
<comment type="caution">
    <text evidence="6">The sequence shown here is derived from an EMBL/GenBank/DDBJ whole genome shotgun (WGS) entry which is preliminary data.</text>
</comment>
<dbReference type="PROSITE" id="PS50865">
    <property type="entry name" value="ZF_MYND_2"/>
    <property type="match status" value="1"/>
</dbReference>
<evidence type="ECO:0000256" key="4">
    <source>
        <dbReference type="PROSITE-ProRule" id="PRU00134"/>
    </source>
</evidence>
<keyword evidence="3" id="KW-0862">Zinc</keyword>
<dbReference type="EMBL" id="JANVFT010000003">
    <property type="protein sequence ID" value="KAJ4501131.1"/>
    <property type="molecule type" value="Genomic_DNA"/>
</dbReference>
<evidence type="ECO:0000256" key="2">
    <source>
        <dbReference type="ARBA" id="ARBA00022771"/>
    </source>
</evidence>
<protein>
    <recommendedName>
        <fullName evidence="5">MYND-type domain-containing protein</fullName>
    </recommendedName>
</protein>
<sequence length="489" mass="54931">MTSQASHLDTTITHVVQSLKDPLHPTYCCRYYLYFLHAIHHDILISDGLAPITPSNPSEGLYSLPDINHSDLCRSHPELFCALMAFLRAPRTREDMKSLARSMEACHCNLELDPLVHEFHSWNWISEPSSRQRDSVAFSSRSDTLESLIHALVDILQLALALWEAEQLHSSARGTSWPSTRQAILGREAQEITVSATMICRWLDEYPCLALIRLITLVAEGPSIMPAFLHSATLPKNIVLLLDKCIEEFSPVINAGNVDIGMQTTTRIIFTVGYIFKLMKQLETVPDGISIAYFYDEHAESLLDSLSKLARIHESLACQDMIWSYTFASTGGAVHSKLVLPYDGGKISSLNHRSVKSASIHMIPIQMCKKILILMTVRPCANPVCNKEFDDSWKRCSGCSRVLYCSPECQKIDWKNPGKPHRRLCKTMSLLGEATKLPAVGHSRPPPLMTNEKFTARCNKAGIAPDAIHEFNRYMAKDVRVWKRLMNGG</sequence>
<dbReference type="SUPFAM" id="SSF144232">
    <property type="entry name" value="HIT/MYND zinc finger-like"/>
    <property type="match status" value="1"/>
</dbReference>
<organism evidence="6 7">
    <name type="scientific">Lentinula lateritia</name>
    <dbReference type="NCBI Taxonomy" id="40482"/>
    <lineage>
        <taxon>Eukaryota</taxon>
        <taxon>Fungi</taxon>
        <taxon>Dikarya</taxon>
        <taxon>Basidiomycota</taxon>
        <taxon>Agaricomycotina</taxon>
        <taxon>Agaricomycetes</taxon>
        <taxon>Agaricomycetidae</taxon>
        <taxon>Agaricales</taxon>
        <taxon>Marasmiineae</taxon>
        <taxon>Omphalotaceae</taxon>
        <taxon>Lentinula</taxon>
    </lineage>
</organism>
<dbReference type="Pfam" id="PF01753">
    <property type="entry name" value="zf-MYND"/>
    <property type="match status" value="1"/>
</dbReference>
<gene>
    <name evidence="6" type="ORF">C8R41DRAFT_750256</name>
</gene>
<evidence type="ECO:0000313" key="6">
    <source>
        <dbReference type="EMBL" id="KAJ4501131.1"/>
    </source>
</evidence>
<keyword evidence="1" id="KW-0479">Metal-binding</keyword>
<name>A0ABQ8VYM8_9AGAR</name>
<keyword evidence="2 4" id="KW-0863">Zinc-finger</keyword>